<dbReference type="EMBL" id="GGFM01009343">
    <property type="protein sequence ID" value="MBW30094.1"/>
    <property type="molecule type" value="Transcribed_RNA"/>
</dbReference>
<organism evidence="1">
    <name type="scientific">Anopheles braziliensis</name>
    <dbReference type="NCBI Taxonomy" id="58242"/>
    <lineage>
        <taxon>Eukaryota</taxon>
        <taxon>Metazoa</taxon>
        <taxon>Ecdysozoa</taxon>
        <taxon>Arthropoda</taxon>
        <taxon>Hexapoda</taxon>
        <taxon>Insecta</taxon>
        <taxon>Pterygota</taxon>
        <taxon>Neoptera</taxon>
        <taxon>Endopterygota</taxon>
        <taxon>Diptera</taxon>
        <taxon>Nematocera</taxon>
        <taxon>Culicoidea</taxon>
        <taxon>Culicidae</taxon>
        <taxon>Anophelinae</taxon>
        <taxon>Anopheles</taxon>
    </lineage>
</organism>
<dbReference type="AlphaFoldDB" id="A0A2M3ZNF6"/>
<accession>A0A2M3ZNF6</accession>
<proteinExistence type="predicted"/>
<protein>
    <submittedName>
        <fullName evidence="1">Putative secreted peptide</fullName>
    </submittedName>
</protein>
<name>A0A2M3ZNF6_9DIPT</name>
<sequence>MFPFLCLRVLHIPGVSPDVCHLSVFPSVCLPPFYLFCIFWKHYEKFSISFNQFRSLGLKKGFVTIFFA</sequence>
<evidence type="ECO:0000313" key="1">
    <source>
        <dbReference type="EMBL" id="MBW30094.1"/>
    </source>
</evidence>
<reference evidence="1" key="1">
    <citation type="submission" date="2018-01" db="EMBL/GenBank/DDBJ databases">
        <title>An insight into the sialome of Amazonian anophelines.</title>
        <authorList>
            <person name="Ribeiro J.M."/>
            <person name="Scarpassa V."/>
            <person name="Calvo E."/>
        </authorList>
    </citation>
    <scope>NUCLEOTIDE SEQUENCE</scope>
    <source>
        <tissue evidence="1">Salivary glands</tissue>
    </source>
</reference>